<comment type="subcellular location">
    <subcellularLocation>
        <location evidence="2">Cell membrane</location>
        <topology evidence="2">Multi-pass membrane protein</topology>
    </subcellularLocation>
</comment>
<dbReference type="RefSeq" id="WP_066790599.1">
    <property type="nucleotide sequence ID" value="NZ_CP014806.1"/>
</dbReference>
<evidence type="ECO:0000256" key="3">
    <source>
        <dbReference type="ARBA" id="ARBA00012438"/>
    </source>
</evidence>
<evidence type="ECO:0000256" key="5">
    <source>
        <dbReference type="ARBA" id="ARBA00022475"/>
    </source>
</evidence>
<keyword evidence="5" id="KW-1003">Cell membrane</keyword>
<dbReference type="CDD" id="cd00075">
    <property type="entry name" value="HATPase"/>
    <property type="match status" value="1"/>
</dbReference>
<dbReference type="Pfam" id="PF00512">
    <property type="entry name" value="HisKA"/>
    <property type="match status" value="1"/>
</dbReference>
<evidence type="ECO:0000256" key="4">
    <source>
        <dbReference type="ARBA" id="ARBA00015735"/>
    </source>
</evidence>
<dbReference type="AlphaFoldDB" id="A0A143HF17"/>
<evidence type="ECO:0000256" key="7">
    <source>
        <dbReference type="ARBA" id="ARBA00022679"/>
    </source>
</evidence>
<accession>A0A143HF17</accession>
<evidence type="ECO:0000256" key="15">
    <source>
        <dbReference type="SAM" id="Phobius"/>
    </source>
</evidence>
<name>A0A143HF17_9BACL</name>
<dbReference type="PROSITE" id="PS50109">
    <property type="entry name" value="HIS_KIN"/>
    <property type="match status" value="1"/>
</dbReference>
<dbReference type="InterPro" id="IPR050398">
    <property type="entry name" value="HssS/ArlS-like"/>
</dbReference>
<dbReference type="PANTHER" id="PTHR45528:SF12">
    <property type="entry name" value="SENSOR HISTIDINE KINASE ARSS"/>
    <property type="match status" value="1"/>
</dbReference>
<dbReference type="EC" id="2.7.13.3" evidence="3"/>
<dbReference type="SMART" id="SM00304">
    <property type="entry name" value="HAMP"/>
    <property type="match status" value="1"/>
</dbReference>
<dbReference type="Pfam" id="PF18719">
    <property type="entry name" value="ArlS_N"/>
    <property type="match status" value="1"/>
</dbReference>
<keyword evidence="14 15" id="KW-0472">Membrane</keyword>
<evidence type="ECO:0000256" key="6">
    <source>
        <dbReference type="ARBA" id="ARBA00022553"/>
    </source>
</evidence>
<evidence type="ECO:0000256" key="11">
    <source>
        <dbReference type="ARBA" id="ARBA00022840"/>
    </source>
</evidence>
<dbReference type="GO" id="GO:0000155">
    <property type="term" value="F:phosphorelay sensor kinase activity"/>
    <property type="evidence" value="ECO:0007669"/>
    <property type="project" value="InterPro"/>
</dbReference>
<evidence type="ECO:0000256" key="10">
    <source>
        <dbReference type="ARBA" id="ARBA00022777"/>
    </source>
</evidence>
<dbReference type="CDD" id="cd06225">
    <property type="entry name" value="HAMP"/>
    <property type="match status" value="1"/>
</dbReference>
<evidence type="ECO:0000256" key="1">
    <source>
        <dbReference type="ARBA" id="ARBA00000085"/>
    </source>
</evidence>
<dbReference type="InterPro" id="IPR036890">
    <property type="entry name" value="HATPase_C_sf"/>
</dbReference>
<dbReference type="InterPro" id="IPR003660">
    <property type="entry name" value="HAMP_dom"/>
</dbReference>
<evidence type="ECO:0000256" key="9">
    <source>
        <dbReference type="ARBA" id="ARBA00022741"/>
    </source>
</evidence>
<sequence>MRNVKEFIPKSINIKWKLTLWAALLMLFLFFSYNILQYFVIQNWVVNHEKQTIQKKMEEVTAYIQDSSFKGNVSESEQYLDVLNEKYQLIRIVKENNSPLFTISDEVPQGWVSPKNVTKEELVEFSPKGDRLLIFRRPIEVNGFKGTVEIVRNLENFDSLINQIFMLVIVTGLVAILLSLFGGRLISFQLLKPINSMIRTMRRIKENGLKERVQINKQRDEMTELGVMFNELMDNLEKSFHQQQQFVEDASHELKTPLSIIHGHLSLINRWGKDNPKVLERSIDLSLNETNRLIQLVSELLTLSRAEESTTNMNSLEEVKMREIMEDIVENFQTINNDFKISSTIDIDTDFTIKILKSHLEQIMIILLDNATKYSTDDKVIQINVRHTDRRLTIEVKDYGAGIPKEELPFVHNRFYRVDKARSRKHGGNGLGLSIAKRLLDIYQGTLDIDSVYGKWTKVQITFPINFDEAPTTKGG</sequence>
<evidence type="ECO:0000256" key="14">
    <source>
        <dbReference type="ARBA" id="ARBA00023136"/>
    </source>
</evidence>
<reference evidence="18 19" key="1">
    <citation type="journal article" date="2016" name="Genome Announc.">
        <title>Whole-Genome Sequence of Rummeliibacillus stabekisii Strain PP9 Isolated from Antarctic Soil.</title>
        <authorList>
            <person name="da Mota F.F."/>
            <person name="Vollu R.E."/>
            <person name="Jurelevicius D."/>
            <person name="Seldin L."/>
        </authorList>
    </citation>
    <scope>NUCLEOTIDE SEQUENCE [LARGE SCALE GENOMIC DNA]</scope>
    <source>
        <strain evidence="18 19">PP9</strain>
    </source>
</reference>
<evidence type="ECO:0000256" key="12">
    <source>
        <dbReference type="ARBA" id="ARBA00022989"/>
    </source>
</evidence>
<dbReference type="Proteomes" id="UP000076021">
    <property type="component" value="Chromosome"/>
</dbReference>
<keyword evidence="11" id="KW-0067">ATP-binding</keyword>
<feature type="domain" description="HAMP" evidence="17">
    <location>
        <begin position="188"/>
        <end position="241"/>
    </location>
</feature>
<dbReference type="InterPro" id="IPR003661">
    <property type="entry name" value="HisK_dim/P_dom"/>
</dbReference>
<feature type="domain" description="Histidine kinase" evidence="16">
    <location>
        <begin position="249"/>
        <end position="467"/>
    </location>
</feature>
<dbReference type="PANTHER" id="PTHR45528">
    <property type="entry name" value="SENSOR HISTIDINE KINASE CPXA"/>
    <property type="match status" value="1"/>
</dbReference>
<dbReference type="OrthoDB" id="9786919at2"/>
<evidence type="ECO:0000313" key="18">
    <source>
        <dbReference type="EMBL" id="AMX00329.1"/>
    </source>
</evidence>
<evidence type="ECO:0000259" key="17">
    <source>
        <dbReference type="PROSITE" id="PS50885"/>
    </source>
</evidence>
<dbReference type="SMART" id="SM00388">
    <property type="entry name" value="HisKA"/>
    <property type="match status" value="1"/>
</dbReference>
<keyword evidence="19" id="KW-1185">Reference proteome</keyword>
<dbReference type="InterPro" id="IPR036097">
    <property type="entry name" value="HisK_dim/P_sf"/>
</dbReference>
<dbReference type="InterPro" id="IPR004358">
    <property type="entry name" value="Sig_transdc_His_kin-like_C"/>
</dbReference>
<proteinExistence type="predicted"/>
<keyword evidence="8 15" id="KW-0812">Transmembrane</keyword>
<dbReference type="STRING" id="241244.ATY39_13470"/>
<keyword evidence="9" id="KW-0547">Nucleotide-binding</keyword>
<dbReference type="Pfam" id="PF02518">
    <property type="entry name" value="HATPase_c"/>
    <property type="match status" value="1"/>
</dbReference>
<keyword evidence="6" id="KW-0597">Phosphoprotein</keyword>
<evidence type="ECO:0000256" key="2">
    <source>
        <dbReference type="ARBA" id="ARBA00004651"/>
    </source>
</evidence>
<reference evidence="19" key="2">
    <citation type="submission" date="2016-03" db="EMBL/GenBank/DDBJ databases">
        <authorList>
            <person name="Ploux O."/>
        </authorList>
    </citation>
    <scope>NUCLEOTIDE SEQUENCE [LARGE SCALE GENOMIC DNA]</scope>
    <source>
        <strain evidence="19">PP9</strain>
    </source>
</reference>
<dbReference type="InterPro" id="IPR041610">
    <property type="entry name" value="ArlS_N"/>
</dbReference>
<keyword evidence="12 15" id="KW-1133">Transmembrane helix</keyword>
<dbReference type="SUPFAM" id="SSF55874">
    <property type="entry name" value="ATPase domain of HSP90 chaperone/DNA topoisomerase II/histidine kinase"/>
    <property type="match status" value="1"/>
</dbReference>
<evidence type="ECO:0000313" key="19">
    <source>
        <dbReference type="Proteomes" id="UP000076021"/>
    </source>
</evidence>
<dbReference type="SMART" id="SM00387">
    <property type="entry name" value="HATPase_c"/>
    <property type="match status" value="1"/>
</dbReference>
<keyword evidence="7" id="KW-0808">Transferase</keyword>
<dbReference type="SUPFAM" id="SSF158472">
    <property type="entry name" value="HAMP domain-like"/>
    <property type="match status" value="1"/>
</dbReference>
<dbReference type="FunFam" id="3.30.565.10:FF:000006">
    <property type="entry name" value="Sensor histidine kinase WalK"/>
    <property type="match status" value="1"/>
</dbReference>
<keyword evidence="10" id="KW-0418">Kinase</keyword>
<dbReference type="KEGG" id="rst:ATY39_13470"/>
<dbReference type="Gene3D" id="3.30.565.10">
    <property type="entry name" value="Histidine kinase-like ATPase, C-terminal domain"/>
    <property type="match status" value="1"/>
</dbReference>
<protein>
    <recommendedName>
        <fullName evidence="4">Signal transduction histidine-protein kinase ArlS</fullName>
        <ecNumber evidence="3">2.7.13.3</ecNumber>
    </recommendedName>
</protein>
<dbReference type="CDD" id="cd00082">
    <property type="entry name" value="HisKA"/>
    <property type="match status" value="1"/>
</dbReference>
<dbReference type="FunFam" id="1.10.287.130:FF:000001">
    <property type="entry name" value="Two-component sensor histidine kinase"/>
    <property type="match status" value="1"/>
</dbReference>
<dbReference type="Gene3D" id="1.10.287.130">
    <property type="match status" value="1"/>
</dbReference>
<organism evidence="18 19">
    <name type="scientific">Rummeliibacillus stabekisii</name>
    <dbReference type="NCBI Taxonomy" id="241244"/>
    <lineage>
        <taxon>Bacteria</taxon>
        <taxon>Bacillati</taxon>
        <taxon>Bacillota</taxon>
        <taxon>Bacilli</taxon>
        <taxon>Bacillales</taxon>
        <taxon>Caryophanaceae</taxon>
        <taxon>Rummeliibacillus</taxon>
    </lineage>
</organism>
<comment type="catalytic activity">
    <reaction evidence="1">
        <text>ATP + protein L-histidine = ADP + protein N-phospho-L-histidine.</text>
        <dbReference type="EC" id="2.7.13.3"/>
    </reaction>
</comment>
<gene>
    <name evidence="18" type="ORF">ATY39_13470</name>
</gene>
<dbReference type="GO" id="GO:0005524">
    <property type="term" value="F:ATP binding"/>
    <property type="evidence" value="ECO:0007669"/>
    <property type="project" value="UniProtKB-KW"/>
</dbReference>
<dbReference type="EMBL" id="CP014806">
    <property type="protein sequence ID" value="AMX00329.1"/>
    <property type="molecule type" value="Genomic_DNA"/>
</dbReference>
<dbReference type="InterPro" id="IPR005467">
    <property type="entry name" value="His_kinase_dom"/>
</dbReference>
<dbReference type="PROSITE" id="PS50885">
    <property type="entry name" value="HAMP"/>
    <property type="match status" value="1"/>
</dbReference>
<feature type="transmembrane region" description="Helical" evidence="15">
    <location>
        <begin position="164"/>
        <end position="191"/>
    </location>
</feature>
<evidence type="ECO:0000256" key="8">
    <source>
        <dbReference type="ARBA" id="ARBA00022692"/>
    </source>
</evidence>
<dbReference type="PRINTS" id="PR00344">
    <property type="entry name" value="BCTRLSENSOR"/>
</dbReference>
<evidence type="ECO:0000259" key="16">
    <source>
        <dbReference type="PROSITE" id="PS50109"/>
    </source>
</evidence>
<dbReference type="InterPro" id="IPR003594">
    <property type="entry name" value="HATPase_dom"/>
</dbReference>
<evidence type="ECO:0000256" key="13">
    <source>
        <dbReference type="ARBA" id="ARBA00023012"/>
    </source>
</evidence>
<dbReference type="GO" id="GO:0005886">
    <property type="term" value="C:plasma membrane"/>
    <property type="evidence" value="ECO:0007669"/>
    <property type="project" value="UniProtKB-SubCell"/>
</dbReference>
<dbReference type="Gene3D" id="6.10.340.10">
    <property type="match status" value="1"/>
</dbReference>
<dbReference type="Pfam" id="PF00672">
    <property type="entry name" value="HAMP"/>
    <property type="match status" value="1"/>
</dbReference>
<dbReference type="SUPFAM" id="SSF47384">
    <property type="entry name" value="Homodimeric domain of signal transducing histidine kinase"/>
    <property type="match status" value="1"/>
</dbReference>
<keyword evidence="13" id="KW-0902">Two-component regulatory system</keyword>
<feature type="transmembrane region" description="Helical" evidence="15">
    <location>
        <begin position="20"/>
        <end position="41"/>
    </location>
</feature>